<evidence type="ECO:0000313" key="2">
    <source>
        <dbReference type="EMBL" id="KZL73048.1"/>
    </source>
</evidence>
<dbReference type="Pfam" id="PF13472">
    <property type="entry name" value="Lipase_GDSL_2"/>
    <property type="match status" value="1"/>
</dbReference>
<accession>A0A166U7L5</accession>
<dbReference type="EMBL" id="LFIV01000049">
    <property type="protein sequence ID" value="KZL73048.1"/>
    <property type="molecule type" value="Genomic_DNA"/>
</dbReference>
<dbReference type="InterPro" id="IPR051532">
    <property type="entry name" value="Ester_Hydrolysis_Enzymes"/>
</dbReference>
<sequence length="271" mass="29467">MGPNTPLSFKNTKPGQAIKPGTSLRVLGVGDSITVGFLSDSDGGDGNGYRLKLRDDLAKDRVVFAGTETMGGTMPDGYFAAWSAMTIKFISDHVGPSLAQRPNLVIIHAGTNDMNPNPDVAKEGNDPQGAADRLGKLIDRIVKDCPDATVLVGMIIGCHDEMQMRNIAQFRSLVPGVAQMRQNAGKHVLAVDFSTFPMDALRDGIHPTNPGYRLMGDYWYDFITQIPTDWIQEPIGDDPRRSGELLRTKLIETGSRTWVQRVLGLLSGGRS</sequence>
<name>A0A166U7L5_9PEZI</name>
<organism evidence="2 3">
    <name type="scientific">Colletotrichum tofieldiae</name>
    <dbReference type="NCBI Taxonomy" id="708197"/>
    <lineage>
        <taxon>Eukaryota</taxon>
        <taxon>Fungi</taxon>
        <taxon>Dikarya</taxon>
        <taxon>Ascomycota</taxon>
        <taxon>Pezizomycotina</taxon>
        <taxon>Sordariomycetes</taxon>
        <taxon>Hypocreomycetidae</taxon>
        <taxon>Glomerellales</taxon>
        <taxon>Glomerellaceae</taxon>
        <taxon>Colletotrichum</taxon>
        <taxon>Colletotrichum spaethianum species complex</taxon>
    </lineage>
</organism>
<feature type="domain" description="SGNH hydrolase-type esterase" evidence="1">
    <location>
        <begin position="29"/>
        <end position="214"/>
    </location>
</feature>
<comment type="caution">
    <text evidence="2">The sequence shown here is derived from an EMBL/GenBank/DDBJ whole genome shotgun (WGS) entry which is preliminary data.</text>
</comment>
<dbReference type="GO" id="GO:0004622">
    <property type="term" value="F:phosphatidylcholine lysophospholipase activity"/>
    <property type="evidence" value="ECO:0007669"/>
    <property type="project" value="TreeGrafter"/>
</dbReference>
<dbReference type="AlphaFoldDB" id="A0A166U7L5"/>
<dbReference type="CDD" id="cd01833">
    <property type="entry name" value="XynB_like"/>
    <property type="match status" value="1"/>
</dbReference>
<gene>
    <name evidence="2" type="ORF">CT0861_01860</name>
</gene>
<dbReference type="Proteomes" id="UP000076552">
    <property type="component" value="Unassembled WGS sequence"/>
</dbReference>
<dbReference type="InterPro" id="IPR036514">
    <property type="entry name" value="SGNH_hydro_sf"/>
</dbReference>
<dbReference type="PANTHER" id="PTHR30383">
    <property type="entry name" value="THIOESTERASE 1/PROTEASE 1/LYSOPHOSPHOLIPASE L1"/>
    <property type="match status" value="1"/>
</dbReference>
<keyword evidence="2" id="KW-0378">Hydrolase</keyword>
<dbReference type="InterPro" id="IPR013830">
    <property type="entry name" value="SGNH_hydro"/>
</dbReference>
<dbReference type="Gene3D" id="3.40.50.1110">
    <property type="entry name" value="SGNH hydrolase"/>
    <property type="match status" value="1"/>
</dbReference>
<reference evidence="2 3" key="1">
    <citation type="submission" date="2015-06" db="EMBL/GenBank/DDBJ databases">
        <title>Survival trade-offs in plant roots during colonization by closely related pathogenic and mutualistic fungi.</title>
        <authorList>
            <person name="Hacquard S."/>
            <person name="Kracher B."/>
            <person name="Hiruma K."/>
            <person name="Weinman A."/>
            <person name="Muench P."/>
            <person name="Garrido Oter R."/>
            <person name="Ver Loren van Themaat E."/>
            <person name="Dallerey J.-F."/>
            <person name="Damm U."/>
            <person name="Henrissat B."/>
            <person name="Lespinet O."/>
            <person name="Thon M."/>
            <person name="Kemen E."/>
            <person name="McHardy A.C."/>
            <person name="Schulze-Lefert P."/>
            <person name="O'Connell R.J."/>
        </authorList>
    </citation>
    <scope>NUCLEOTIDE SEQUENCE [LARGE SCALE GENOMIC DNA]</scope>
    <source>
        <strain evidence="2 3">0861</strain>
    </source>
</reference>
<dbReference type="PANTHER" id="PTHR30383:SF5">
    <property type="entry name" value="SGNH HYDROLASE-TYPE ESTERASE DOMAIN-CONTAINING PROTEIN"/>
    <property type="match status" value="1"/>
</dbReference>
<evidence type="ECO:0000313" key="3">
    <source>
        <dbReference type="Proteomes" id="UP000076552"/>
    </source>
</evidence>
<proteinExistence type="predicted"/>
<keyword evidence="3" id="KW-1185">Reference proteome</keyword>
<protein>
    <submittedName>
        <fullName evidence="2">GDSL-like lipase/acylhydrolase</fullName>
    </submittedName>
</protein>
<evidence type="ECO:0000259" key="1">
    <source>
        <dbReference type="Pfam" id="PF13472"/>
    </source>
</evidence>
<dbReference type="SUPFAM" id="SSF52266">
    <property type="entry name" value="SGNH hydrolase"/>
    <property type="match status" value="1"/>
</dbReference>